<dbReference type="AlphaFoldDB" id="A0AAV5R5N5"/>
<proteinExistence type="predicted"/>
<keyword evidence="3" id="KW-1185">Reference proteome</keyword>
<dbReference type="Proteomes" id="UP001378960">
    <property type="component" value="Unassembled WGS sequence"/>
</dbReference>
<gene>
    <name evidence="2" type="ORF">DAPK24_034440</name>
</gene>
<evidence type="ECO:0000313" key="2">
    <source>
        <dbReference type="EMBL" id="GMM46869.1"/>
    </source>
</evidence>
<evidence type="ECO:0000313" key="3">
    <source>
        <dbReference type="Proteomes" id="UP001378960"/>
    </source>
</evidence>
<keyword evidence="1" id="KW-0812">Transmembrane</keyword>
<accession>A0AAV5R5N5</accession>
<comment type="caution">
    <text evidence="2">The sequence shown here is derived from an EMBL/GenBank/DDBJ whole genome shotgun (WGS) entry which is preliminary data.</text>
</comment>
<evidence type="ECO:0000256" key="1">
    <source>
        <dbReference type="SAM" id="Phobius"/>
    </source>
</evidence>
<keyword evidence="1" id="KW-1133">Transmembrane helix</keyword>
<protein>
    <submittedName>
        <fullName evidence="2">Uncharacterized protein</fullName>
    </submittedName>
</protein>
<reference evidence="2 3" key="1">
    <citation type="journal article" date="2023" name="Elife">
        <title>Identification of key yeast species and microbe-microbe interactions impacting larval growth of Drosophila in the wild.</title>
        <authorList>
            <person name="Mure A."/>
            <person name="Sugiura Y."/>
            <person name="Maeda R."/>
            <person name="Honda K."/>
            <person name="Sakurai N."/>
            <person name="Takahashi Y."/>
            <person name="Watada M."/>
            <person name="Katoh T."/>
            <person name="Gotoh A."/>
            <person name="Gotoh Y."/>
            <person name="Taniguchi I."/>
            <person name="Nakamura K."/>
            <person name="Hayashi T."/>
            <person name="Katayama T."/>
            <person name="Uemura T."/>
            <person name="Hattori Y."/>
        </authorList>
    </citation>
    <scope>NUCLEOTIDE SEQUENCE [LARGE SCALE GENOMIC DNA]</scope>
    <source>
        <strain evidence="2 3">PK-24</strain>
    </source>
</reference>
<dbReference type="EMBL" id="BTGB01000005">
    <property type="protein sequence ID" value="GMM46869.1"/>
    <property type="molecule type" value="Genomic_DNA"/>
</dbReference>
<name>A0AAV5R5N5_PICKL</name>
<keyword evidence="1" id="KW-0472">Membrane</keyword>
<organism evidence="2 3">
    <name type="scientific">Pichia kluyveri</name>
    <name type="common">Yeast</name>
    <dbReference type="NCBI Taxonomy" id="36015"/>
    <lineage>
        <taxon>Eukaryota</taxon>
        <taxon>Fungi</taxon>
        <taxon>Dikarya</taxon>
        <taxon>Ascomycota</taxon>
        <taxon>Saccharomycotina</taxon>
        <taxon>Pichiomycetes</taxon>
        <taxon>Pichiales</taxon>
        <taxon>Pichiaceae</taxon>
        <taxon>Pichia</taxon>
    </lineage>
</organism>
<sequence length="139" mass="15385">MDRTVKESSSVSNKGNVIEDLFNIPTLGEKKNLVGLWVDSIIIGVANAINRGTLPIGDTYVYYLGFLLSFTTSLVVFGSLNYIHPVKQRLPNGIDIKDVKFEEFSATDGFLDEKTIEIVTGISAYNRCFSVTEVTNIQN</sequence>
<feature type="transmembrane region" description="Helical" evidence="1">
    <location>
        <begin position="60"/>
        <end position="83"/>
    </location>
</feature>